<evidence type="ECO:0000259" key="4">
    <source>
        <dbReference type="Pfam" id="PF03328"/>
    </source>
</evidence>
<dbReference type="Pfam" id="PF03328">
    <property type="entry name" value="HpcH_HpaI"/>
    <property type="match status" value="1"/>
</dbReference>
<dbReference type="GO" id="GO:0016829">
    <property type="term" value="F:lyase activity"/>
    <property type="evidence" value="ECO:0007669"/>
    <property type="project" value="UniProtKB-KW"/>
</dbReference>
<keyword evidence="3" id="KW-0460">Magnesium</keyword>
<evidence type="ECO:0000313" key="6">
    <source>
        <dbReference type="Proteomes" id="UP001597402"/>
    </source>
</evidence>
<proteinExistence type="predicted"/>
<evidence type="ECO:0000256" key="3">
    <source>
        <dbReference type="ARBA" id="ARBA00022842"/>
    </source>
</evidence>
<sequence length="299" mass="31319">MSDNASALRRRSVLVAPASDARKMAKALGSRADAVVIDLEDAVDPSSKDRARALLAEVLRDVAEADAERVAVRVNPPGSPWCHLDVAALTDLPVAPGAVVLPKVDGPEDLAFLDRLLDGVEARSGRTRPLSVHALIETAAGLTRIADIARSSRRLEALVLGYADLAASLGRAAPVGAHLDLWLPAQSAVLVAARDAGLQALDGPHLGVHVDEGFLAGAARARDVGYDGKWAIHPRQVEELNATFTPTDDQVRHARDVLAALARAAREHAAGAVALDGQMLDEAVAVAARRVLARAGLDL</sequence>
<protein>
    <submittedName>
        <fullName evidence="5">HpcH/HpaI aldolase/citrate lyase family protein</fullName>
    </submittedName>
</protein>
<reference evidence="6" key="1">
    <citation type="journal article" date="2019" name="Int. J. Syst. Evol. Microbiol.">
        <title>The Global Catalogue of Microorganisms (GCM) 10K type strain sequencing project: providing services to taxonomists for standard genome sequencing and annotation.</title>
        <authorList>
            <consortium name="The Broad Institute Genomics Platform"/>
            <consortium name="The Broad Institute Genome Sequencing Center for Infectious Disease"/>
            <person name="Wu L."/>
            <person name="Ma J."/>
        </authorList>
    </citation>
    <scope>NUCLEOTIDE SEQUENCE [LARGE SCALE GENOMIC DNA]</scope>
    <source>
        <strain evidence="6">JCM 3338</strain>
    </source>
</reference>
<dbReference type="InterPro" id="IPR005000">
    <property type="entry name" value="Aldolase/citrate-lyase_domain"/>
</dbReference>
<dbReference type="SUPFAM" id="SSF51621">
    <property type="entry name" value="Phosphoenolpyruvate/pyruvate domain"/>
    <property type="match status" value="1"/>
</dbReference>
<dbReference type="Proteomes" id="UP001597402">
    <property type="component" value="Unassembled WGS sequence"/>
</dbReference>
<comment type="cofactor">
    <cofactor evidence="1">
        <name>Mg(2+)</name>
        <dbReference type="ChEBI" id="CHEBI:18420"/>
    </cofactor>
</comment>
<gene>
    <name evidence="5" type="ORF">ACFSHS_04140</name>
</gene>
<dbReference type="PIRSF" id="PIRSF015582">
    <property type="entry name" value="Cit_lyase_B"/>
    <property type="match status" value="1"/>
</dbReference>
<evidence type="ECO:0000256" key="2">
    <source>
        <dbReference type="ARBA" id="ARBA00022723"/>
    </source>
</evidence>
<dbReference type="PANTHER" id="PTHR32308:SF0">
    <property type="entry name" value="HPCH_HPAI ALDOLASE_CITRATE LYASE DOMAIN-CONTAINING PROTEIN"/>
    <property type="match status" value="1"/>
</dbReference>
<dbReference type="RefSeq" id="WP_376872122.1">
    <property type="nucleotide sequence ID" value="NZ_JBHUHP010000002.1"/>
</dbReference>
<comment type="caution">
    <text evidence="5">The sequence shown here is derived from an EMBL/GenBank/DDBJ whole genome shotgun (WGS) entry which is preliminary data.</text>
</comment>
<evidence type="ECO:0000256" key="1">
    <source>
        <dbReference type="ARBA" id="ARBA00001946"/>
    </source>
</evidence>
<evidence type="ECO:0000313" key="5">
    <source>
        <dbReference type="EMBL" id="MFD2090756.1"/>
    </source>
</evidence>
<dbReference type="EMBL" id="JBHUHP010000002">
    <property type="protein sequence ID" value="MFD2090756.1"/>
    <property type="molecule type" value="Genomic_DNA"/>
</dbReference>
<dbReference type="InterPro" id="IPR015813">
    <property type="entry name" value="Pyrv/PenolPyrv_kinase-like_dom"/>
</dbReference>
<organism evidence="5 6">
    <name type="scientific">Blastococcus deserti</name>
    <dbReference type="NCBI Taxonomy" id="2259033"/>
    <lineage>
        <taxon>Bacteria</taxon>
        <taxon>Bacillati</taxon>
        <taxon>Actinomycetota</taxon>
        <taxon>Actinomycetes</taxon>
        <taxon>Geodermatophilales</taxon>
        <taxon>Geodermatophilaceae</taxon>
        <taxon>Blastococcus</taxon>
    </lineage>
</organism>
<dbReference type="Gene3D" id="3.20.20.60">
    <property type="entry name" value="Phosphoenolpyruvate-binding domains"/>
    <property type="match status" value="1"/>
</dbReference>
<feature type="domain" description="HpcH/HpaI aldolase/citrate lyase" evidence="4">
    <location>
        <begin position="11"/>
        <end position="234"/>
    </location>
</feature>
<dbReference type="PANTHER" id="PTHR32308">
    <property type="entry name" value="LYASE BETA SUBUNIT, PUTATIVE (AFU_ORTHOLOGUE AFUA_4G13030)-RELATED"/>
    <property type="match status" value="1"/>
</dbReference>
<accession>A0ABW4X5T0</accession>
<name>A0ABW4X5T0_9ACTN</name>
<dbReference type="InterPro" id="IPR011206">
    <property type="entry name" value="Citrate_lyase_beta/mcl1/mcl2"/>
</dbReference>
<dbReference type="InterPro" id="IPR040442">
    <property type="entry name" value="Pyrv_kinase-like_dom_sf"/>
</dbReference>
<keyword evidence="2" id="KW-0479">Metal-binding</keyword>
<keyword evidence="5" id="KW-0456">Lyase</keyword>
<keyword evidence="6" id="KW-1185">Reference proteome</keyword>